<dbReference type="InterPro" id="IPR043461">
    <property type="entry name" value="LpxH-like"/>
</dbReference>
<evidence type="ECO:0000256" key="6">
    <source>
        <dbReference type="ARBA" id="ARBA00022801"/>
    </source>
</evidence>
<keyword evidence="7" id="KW-0443">Lipid metabolism</keyword>
<reference evidence="11" key="1">
    <citation type="submission" date="2018-06" db="EMBL/GenBank/DDBJ databases">
        <authorList>
            <person name="Zhirakovskaya E."/>
        </authorList>
    </citation>
    <scope>NUCLEOTIDE SEQUENCE</scope>
</reference>
<organism evidence="11">
    <name type="scientific">hydrothermal vent metagenome</name>
    <dbReference type="NCBI Taxonomy" id="652676"/>
    <lineage>
        <taxon>unclassified sequences</taxon>
        <taxon>metagenomes</taxon>
        <taxon>ecological metagenomes</taxon>
    </lineage>
</organism>
<dbReference type="HAMAP" id="MF_00575">
    <property type="entry name" value="LpxH"/>
    <property type="match status" value="1"/>
</dbReference>
<dbReference type="Gene3D" id="3.60.21.10">
    <property type="match status" value="1"/>
</dbReference>
<keyword evidence="5" id="KW-0479">Metal-binding</keyword>
<dbReference type="CDD" id="cd07398">
    <property type="entry name" value="MPP_YbbF-LpxH"/>
    <property type="match status" value="1"/>
</dbReference>
<evidence type="ECO:0000256" key="1">
    <source>
        <dbReference type="ARBA" id="ARBA00022475"/>
    </source>
</evidence>
<protein>
    <submittedName>
        <fullName evidence="11">UDP-2,3-diacylglucosamine diphosphatase</fullName>
        <ecNumber evidence="11">3.6.1.54</ecNumber>
    </submittedName>
</protein>
<keyword evidence="3" id="KW-0997">Cell inner membrane</keyword>
<feature type="domain" description="Calcineurin-like phosphoesterase" evidence="10">
    <location>
        <begin position="18"/>
        <end position="213"/>
    </location>
</feature>
<keyword evidence="6 11" id="KW-0378">Hydrolase</keyword>
<dbReference type="GO" id="GO:0009245">
    <property type="term" value="P:lipid A biosynthetic process"/>
    <property type="evidence" value="ECO:0007669"/>
    <property type="project" value="UniProtKB-KW"/>
</dbReference>
<keyword evidence="8" id="KW-0472">Membrane</keyword>
<dbReference type="EMBL" id="UOFX01000034">
    <property type="protein sequence ID" value="VAX08056.1"/>
    <property type="molecule type" value="Genomic_DNA"/>
</dbReference>
<evidence type="ECO:0000256" key="4">
    <source>
        <dbReference type="ARBA" id="ARBA00022556"/>
    </source>
</evidence>
<evidence type="ECO:0000256" key="8">
    <source>
        <dbReference type="ARBA" id="ARBA00023136"/>
    </source>
</evidence>
<dbReference type="InterPro" id="IPR010138">
    <property type="entry name" value="UDP-diacylglucosamine_Hdrlase"/>
</dbReference>
<keyword evidence="2" id="KW-0444">Lipid biosynthesis</keyword>
<proteinExistence type="inferred from homology"/>
<keyword evidence="1" id="KW-1003">Cell membrane</keyword>
<dbReference type="PANTHER" id="PTHR34990">
    <property type="entry name" value="UDP-2,3-DIACYLGLUCOSAMINE HYDROLASE-RELATED"/>
    <property type="match status" value="1"/>
</dbReference>
<dbReference type="SUPFAM" id="SSF56300">
    <property type="entry name" value="Metallo-dependent phosphatases"/>
    <property type="match status" value="1"/>
</dbReference>
<dbReference type="GO" id="GO:0005737">
    <property type="term" value="C:cytoplasm"/>
    <property type="evidence" value="ECO:0007669"/>
    <property type="project" value="InterPro"/>
</dbReference>
<dbReference type="GO" id="GO:0016020">
    <property type="term" value="C:membrane"/>
    <property type="evidence" value="ECO:0007669"/>
    <property type="project" value="GOC"/>
</dbReference>
<dbReference type="PANTHER" id="PTHR34990:SF1">
    <property type="entry name" value="UDP-2,3-DIACYLGLUCOSAMINE HYDROLASE"/>
    <property type="match status" value="1"/>
</dbReference>
<dbReference type="Pfam" id="PF00149">
    <property type="entry name" value="Metallophos"/>
    <property type="match status" value="1"/>
</dbReference>
<evidence type="ECO:0000256" key="2">
    <source>
        <dbReference type="ARBA" id="ARBA00022516"/>
    </source>
</evidence>
<sequence length="255" mass="28840">MSQRKTWLSKQRKLQINLFISDLHLKQEQPDTIELFLRFLQQQASTADNLYILGDLFDTWVGDDDTATPVPEITTALRELADKGTRIFLQHGNRDFLLGDEFMAATGCALLPDPHCIDLAGIPTLLMHGDLLCTDDTEYQQARIFLRGEAFTQDFLSKDIATRKGIAADYRKRSGEVTSIKTDGIMDVNQETVVTTMRQYGVLRLIHGHTHRPGIHDFDLDGQPAQRIVLSEWHHDHSAALQVTGNSFTIQQIQP</sequence>
<evidence type="ECO:0000259" key="10">
    <source>
        <dbReference type="Pfam" id="PF00149"/>
    </source>
</evidence>
<dbReference type="AlphaFoldDB" id="A0A3B1AQ06"/>
<dbReference type="NCBIfam" id="TIGR01854">
    <property type="entry name" value="lipid_A_lpxH"/>
    <property type="match status" value="1"/>
</dbReference>
<dbReference type="EC" id="3.6.1.54" evidence="11"/>
<dbReference type="InterPro" id="IPR004843">
    <property type="entry name" value="Calcineurin-like_PHP"/>
</dbReference>
<name>A0A3B1AQ06_9ZZZZ</name>
<evidence type="ECO:0000256" key="7">
    <source>
        <dbReference type="ARBA" id="ARBA00023098"/>
    </source>
</evidence>
<evidence type="ECO:0000256" key="3">
    <source>
        <dbReference type="ARBA" id="ARBA00022519"/>
    </source>
</evidence>
<evidence type="ECO:0000313" key="11">
    <source>
        <dbReference type="EMBL" id="VAX08056.1"/>
    </source>
</evidence>
<dbReference type="InterPro" id="IPR029052">
    <property type="entry name" value="Metallo-depent_PP-like"/>
</dbReference>
<evidence type="ECO:0000256" key="5">
    <source>
        <dbReference type="ARBA" id="ARBA00022723"/>
    </source>
</evidence>
<evidence type="ECO:0000256" key="9">
    <source>
        <dbReference type="ARBA" id="ARBA00023211"/>
    </source>
</evidence>
<keyword evidence="9" id="KW-0464">Manganese</keyword>
<keyword evidence="4" id="KW-0441">Lipid A biosynthesis</keyword>
<dbReference type="GO" id="GO:0008758">
    <property type="term" value="F:UDP-2,3-diacylglucosamine hydrolase activity"/>
    <property type="evidence" value="ECO:0007669"/>
    <property type="project" value="TreeGrafter"/>
</dbReference>
<dbReference type="NCBIfam" id="NF003743">
    <property type="entry name" value="PRK05340.1"/>
    <property type="match status" value="1"/>
</dbReference>
<dbReference type="GO" id="GO:0046872">
    <property type="term" value="F:metal ion binding"/>
    <property type="evidence" value="ECO:0007669"/>
    <property type="project" value="UniProtKB-KW"/>
</dbReference>
<gene>
    <name evidence="11" type="ORF">MNBD_GAMMA26-1705</name>
</gene>
<accession>A0A3B1AQ06</accession>